<comment type="caution">
    <text evidence="6">The sequence shown here is derived from an EMBL/GenBank/DDBJ whole genome shotgun (WGS) entry which is preliminary data.</text>
</comment>
<protein>
    <submittedName>
        <fullName evidence="6">MarR family transcriptional regulator</fullName>
    </submittedName>
</protein>
<dbReference type="SUPFAM" id="SSF46785">
    <property type="entry name" value="Winged helix' DNA-binding domain"/>
    <property type="match status" value="1"/>
</dbReference>
<evidence type="ECO:0000256" key="1">
    <source>
        <dbReference type="ARBA" id="ARBA00023015"/>
    </source>
</evidence>
<evidence type="ECO:0000256" key="2">
    <source>
        <dbReference type="ARBA" id="ARBA00023125"/>
    </source>
</evidence>
<dbReference type="EMBL" id="JAGSOG010000261">
    <property type="protein sequence ID" value="MBR7838146.1"/>
    <property type="molecule type" value="Genomic_DNA"/>
</dbReference>
<evidence type="ECO:0000256" key="3">
    <source>
        <dbReference type="ARBA" id="ARBA00023163"/>
    </source>
</evidence>
<dbReference type="SMART" id="SM00347">
    <property type="entry name" value="HTH_MARR"/>
    <property type="match status" value="1"/>
</dbReference>
<dbReference type="GO" id="GO:0003677">
    <property type="term" value="F:DNA binding"/>
    <property type="evidence" value="ECO:0007669"/>
    <property type="project" value="UniProtKB-KW"/>
</dbReference>
<dbReference type="AlphaFoldDB" id="A0A941EWB6"/>
<dbReference type="RefSeq" id="WP_212532607.1">
    <property type="nucleotide sequence ID" value="NZ_JAGSOG010000261.1"/>
</dbReference>
<name>A0A941EWB6_9ACTN</name>
<dbReference type="GO" id="GO:0003700">
    <property type="term" value="F:DNA-binding transcription factor activity"/>
    <property type="evidence" value="ECO:0007669"/>
    <property type="project" value="InterPro"/>
</dbReference>
<keyword evidence="3" id="KW-0804">Transcription</keyword>
<dbReference type="InterPro" id="IPR036388">
    <property type="entry name" value="WH-like_DNA-bd_sf"/>
</dbReference>
<dbReference type="InterPro" id="IPR052526">
    <property type="entry name" value="HTH-type_Bedaq_tolerance"/>
</dbReference>
<gene>
    <name evidence="6" type="ORF">KDL01_33045</name>
</gene>
<evidence type="ECO:0000259" key="5">
    <source>
        <dbReference type="PROSITE" id="PS50995"/>
    </source>
</evidence>
<dbReference type="InterPro" id="IPR023187">
    <property type="entry name" value="Tscrpt_reg_MarR-type_CS"/>
</dbReference>
<keyword evidence="1" id="KW-0805">Transcription regulation</keyword>
<proteinExistence type="predicted"/>
<evidence type="ECO:0000256" key="4">
    <source>
        <dbReference type="SAM" id="Coils"/>
    </source>
</evidence>
<dbReference type="Proteomes" id="UP000675781">
    <property type="component" value="Unassembled WGS sequence"/>
</dbReference>
<keyword evidence="2" id="KW-0238">DNA-binding</keyword>
<dbReference type="PROSITE" id="PS01117">
    <property type="entry name" value="HTH_MARR_1"/>
    <property type="match status" value="1"/>
</dbReference>
<accession>A0A941EWB6</accession>
<dbReference type="InterPro" id="IPR036390">
    <property type="entry name" value="WH_DNA-bd_sf"/>
</dbReference>
<dbReference type="PANTHER" id="PTHR39515">
    <property type="entry name" value="CONSERVED PROTEIN"/>
    <property type="match status" value="1"/>
</dbReference>
<keyword evidence="7" id="KW-1185">Reference proteome</keyword>
<keyword evidence="4" id="KW-0175">Coiled coil</keyword>
<feature type="domain" description="HTH marR-type" evidence="5">
    <location>
        <begin position="6"/>
        <end position="138"/>
    </location>
</feature>
<feature type="coiled-coil region" evidence="4">
    <location>
        <begin position="114"/>
        <end position="141"/>
    </location>
</feature>
<evidence type="ECO:0000313" key="6">
    <source>
        <dbReference type="EMBL" id="MBR7838146.1"/>
    </source>
</evidence>
<organism evidence="6 7">
    <name type="scientific">Actinospica durhamensis</name>
    <dbReference type="NCBI Taxonomy" id="1508375"/>
    <lineage>
        <taxon>Bacteria</taxon>
        <taxon>Bacillati</taxon>
        <taxon>Actinomycetota</taxon>
        <taxon>Actinomycetes</taxon>
        <taxon>Catenulisporales</taxon>
        <taxon>Actinospicaceae</taxon>
        <taxon>Actinospica</taxon>
    </lineage>
</organism>
<evidence type="ECO:0000313" key="7">
    <source>
        <dbReference type="Proteomes" id="UP000675781"/>
    </source>
</evidence>
<sequence length="142" mass="15685">MANDIPPELVAQIRRGATRLARRLRAERPAGGLSLNKLAVLSHLHRNGPSTPGEIAAAERQQPQSLTRVIADLEQTGLITRDRDDRDRRQYVLALSPAGRNALAVDAAGRDRWLADALRDLNETERQVLRLAAALMEELAEL</sequence>
<dbReference type="InterPro" id="IPR000835">
    <property type="entry name" value="HTH_MarR-typ"/>
</dbReference>
<dbReference type="Gene3D" id="1.10.10.10">
    <property type="entry name" value="Winged helix-like DNA-binding domain superfamily/Winged helix DNA-binding domain"/>
    <property type="match status" value="1"/>
</dbReference>
<reference evidence="6" key="1">
    <citation type="submission" date="2021-04" db="EMBL/GenBank/DDBJ databases">
        <title>Genome based classification of Actinospica acidithermotolerans sp. nov., an actinobacterium isolated from an Indonesian hot spring.</title>
        <authorList>
            <person name="Kusuma A.B."/>
            <person name="Putra K.E."/>
            <person name="Nafisah S."/>
            <person name="Loh J."/>
            <person name="Nouioui I."/>
            <person name="Goodfellow M."/>
        </authorList>
    </citation>
    <scope>NUCLEOTIDE SEQUENCE</scope>
    <source>
        <strain evidence="6">CSCA 57</strain>
    </source>
</reference>
<dbReference type="Pfam" id="PF01047">
    <property type="entry name" value="MarR"/>
    <property type="match status" value="1"/>
</dbReference>
<dbReference type="PROSITE" id="PS50995">
    <property type="entry name" value="HTH_MARR_2"/>
    <property type="match status" value="1"/>
</dbReference>
<dbReference type="PANTHER" id="PTHR39515:SF2">
    <property type="entry name" value="HTH-TYPE TRANSCRIPTIONAL REGULATOR RV0880"/>
    <property type="match status" value="1"/>
</dbReference>